<evidence type="ECO:0000256" key="1">
    <source>
        <dbReference type="ARBA" id="ARBA00008814"/>
    </source>
</evidence>
<name>A0AAW4X119_9FIRM</name>
<dbReference type="EMBL" id="JAJFAT010000012">
    <property type="protein sequence ID" value="MCC3145500.1"/>
    <property type="molecule type" value="Genomic_DNA"/>
</dbReference>
<feature type="domain" description="Fe/B12 periplasmic-binding" evidence="2">
    <location>
        <begin position="50"/>
        <end position="318"/>
    </location>
</feature>
<evidence type="ECO:0000259" key="2">
    <source>
        <dbReference type="PROSITE" id="PS50983"/>
    </source>
</evidence>
<evidence type="ECO:0000313" key="4">
    <source>
        <dbReference type="Proteomes" id="UP001199296"/>
    </source>
</evidence>
<comment type="caution">
    <text evidence="3">The sequence shown here is derived from an EMBL/GenBank/DDBJ whole genome shotgun (WGS) entry which is preliminary data.</text>
</comment>
<proteinExistence type="inferred from homology"/>
<dbReference type="Proteomes" id="UP001199296">
    <property type="component" value="Unassembled WGS sequence"/>
</dbReference>
<comment type="similarity">
    <text evidence="1">Belongs to the bacterial solute-binding protein 8 family.</text>
</comment>
<gene>
    <name evidence="3" type="ORF">LJ207_09210</name>
</gene>
<dbReference type="PANTHER" id="PTHR30535">
    <property type="entry name" value="VITAMIN B12-BINDING PROTEIN"/>
    <property type="match status" value="1"/>
</dbReference>
<dbReference type="PROSITE" id="PS50983">
    <property type="entry name" value="FE_B12_PBP"/>
    <property type="match status" value="1"/>
</dbReference>
<dbReference type="RefSeq" id="WP_229346203.1">
    <property type="nucleotide sequence ID" value="NZ_JAJFAT010000012.1"/>
</dbReference>
<evidence type="ECO:0000313" key="3">
    <source>
        <dbReference type="EMBL" id="MCC3145500.1"/>
    </source>
</evidence>
<organism evidence="3 4">
    <name type="scientific">Halanaerobium polyolivorans</name>
    <dbReference type="NCBI Taxonomy" id="2886943"/>
    <lineage>
        <taxon>Bacteria</taxon>
        <taxon>Bacillati</taxon>
        <taxon>Bacillota</taxon>
        <taxon>Clostridia</taxon>
        <taxon>Halanaerobiales</taxon>
        <taxon>Halanaerobiaceae</taxon>
        <taxon>Halanaerobium</taxon>
    </lineage>
</organism>
<sequence length="357" mass="40237">MLKDFINKQRKLSILLLFIFFCFMFSPNIFGAAVTDLAGREVMIPEEIEEIIAVGPGALRLVVYLEADSMVIGIEEFERRDNNRPYNIAKAELRDLAVIGPQFGGDAELIAAAEPDLIIASYLSKTEADNLAAKTSIPLVLINDESAGSMSEKELTEALNFLAPLLNREKRAEEVINKYQEYKNDLINRAADFDQSLKEKKLYIGGIGHRGAQGIRSTETNYLPFQYLDLENVFQQGDKSNIFISGEELLLKDPEIIFIDQGGMELVKNDLNRAEYAYLQAVTNNNLYGVLPYNHYTTNFATVLADAYYIAQVIFGPDFIEEDPAEKADEIYQFFLGEKVYQDMAEIFGGFKNISFD</sequence>
<dbReference type="AlphaFoldDB" id="A0AAW4X119"/>
<dbReference type="InterPro" id="IPR002491">
    <property type="entry name" value="ABC_transptr_periplasmic_BD"/>
</dbReference>
<accession>A0AAW4X119</accession>
<dbReference type="InterPro" id="IPR050902">
    <property type="entry name" value="ABC_Transporter_SBP"/>
</dbReference>
<dbReference type="SUPFAM" id="SSF53807">
    <property type="entry name" value="Helical backbone' metal receptor"/>
    <property type="match status" value="1"/>
</dbReference>
<dbReference type="PANTHER" id="PTHR30535:SF34">
    <property type="entry name" value="MOLYBDATE-BINDING PROTEIN MOLA"/>
    <property type="match status" value="1"/>
</dbReference>
<dbReference type="Gene3D" id="3.40.50.1980">
    <property type="entry name" value="Nitrogenase molybdenum iron protein domain"/>
    <property type="match status" value="2"/>
</dbReference>
<dbReference type="Pfam" id="PF01497">
    <property type="entry name" value="Peripla_BP_2"/>
    <property type="match status" value="1"/>
</dbReference>
<protein>
    <submittedName>
        <fullName evidence="3">ABC transporter substrate-binding protein</fullName>
    </submittedName>
</protein>
<keyword evidence="4" id="KW-1185">Reference proteome</keyword>
<reference evidence="3 4" key="1">
    <citation type="submission" date="2021-10" db="EMBL/GenBank/DDBJ databases">
        <authorList>
            <person name="Grouzdev D.S."/>
            <person name="Pantiukh K.S."/>
            <person name="Krutkina M.S."/>
        </authorList>
    </citation>
    <scope>NUCLEOTIDE SEQUENCE [LARGE SCALE GENOMIC DNA]</scope>
    <source>
        <strain evidence="3 4">Z-7514</strain>
    </source>
</reference>